<comment type="similarity">
    <text evidence="3">Belongs to the polysaccharide deacetylase family.</text>
</comment>
<evidence type="ECO:0000256" key="5">
    <source>
        <dbReference type="ARBA" id="ARBA00022729"/>
    </source>
</evidence>
<dbReference type="InterPro" id="IPR011330">
    <property type="entry name" value="Glyco_hydro/deAcase_b/a-brl"/>
</dbReference>
<evidence type="ECO:0000256" key="3">
    <source>
        <dbReference type="ARBA" id="ARBA00010973"/>
    </source>
</evidence>
<comment type="subcellular location">
    <subcellularLocation>
        <location evidence="2">Secreted</location>
    </subcellularLocation>
</comment>
<evidence type="ECO:0000313" key="8">
    <source>
        <dbReference type="EMBL" id="ARQ00703.1"/>
    </source>
</evidence>
<comment type="function">
    <text evidence="1">Is involved in generating a small heat-stable compound (Nod), an acylated oligomer of N-acetylglucosamine, that stimulates mitosis in various plant protoplasts.</text>
</comment>
<evidence type="ECO:0000259" key="7">
    <source>
        <dbReference type="Pfam" id="PF01522"/>
    </source>
</evidence>
<organism evidence="8 9">
    <name type="scientific">Pseudorhodoplanes sinuspersici</name>
    <dbReference type="NCBI Taxonomy" id="1235591"/>
    <lineage>
        <taxon>Bacteria</taxon>
        <taxon>Pseudomonadati</taxon>
        <taxon>Pseudomonadota</taxon>
        <taxon>Alphaproteobacteria</taxon>
        <taxon>Hyphomicrobiales</taxon>
        <taxon>Pseudorhodoplanes</taxon>
    </lineage>
</organism>
<dbReference type="SUPFAM" id="SSF88713">
    <property type="entry name" value="Glycoside hydrolase/deacetylase"/>
    <property type="match status" value="1"/>
</dbReference>
<dbReference type="InterPro" id="IPR051398">
    <property type="entry name" value="Polysacch_Deacetylase"/>
</dbReference>
<keyword evidence="9" id="KW-1185">Reference proteome</keyword>
<dbReference type="GO" id="GO:0016810">
    <property type="term" value="F:hydrolase activity, acting on carbon-nitrogen (but not peptide) bonds"/>
    <property type="evidence" value="ECO:0007669"/>
    <property type="project" value="InterPro"/>
</dbReference>
<dbReference type="GO" id="GO:0005576">
    <property type="term" value="C:extracellular region"/>
    <property type="evidence" value="ECO:0007669"/>
    <property type="project" value="UniProtKB-SubCell"/>
</dbReference>
<dbReference type="Gene3D" id="3.20.20.370">
    <property type="entry name" value="Glycoside hydrolase/deacetylase"/>
    <property type="match status" value="1"/>
</dbReference>
<dbReference type="Pfam" id="PF01522">
    <property type="entry name" value="Polysacc_deac_1"/>
    <property type="match status" value="2"/>
</dbReference>
<evidence type="ECO:0000313" key="9">
    <source>
        <dbReference type="Proteomes" id="UP000194137"/>
    </source>
</evidence>
<name>A0A1W6ZTQ6_9HYPH</name>
<protein>
    <recommendedName>
        <fullName evidence="4">Chitooligosaccharide deacetylase</fullName>
    </recommendedName>
    <alternativeName>
        <fullName evidence="6">Nodulation protein B</fullName>
    </alternativeName>
</protein>
<feature type="domain" description="NodB homology" evidence="7">
    <location>
        <begin position="200"/>
        <end position="276"/>
    </location>
</feature>
<dbReference type="PANTHER" id="PTHR34216">
    <property type="match status" value="1"/>
</dbReference>
<evidence type="ECO:0000256" key="1">
    <source>
        <dbReference type="ARBA" id="ARBA00003236"/>
    </source>
</evidence>
<dbReference type="AlphaFoldDB" id="A0A1W6ZTQ6"/>
<dbReference type="STRING" id="1235591.CAK95_17650"/>
<dbReference type="Proteomes" id="UP000194137">
    <property type="component" value="Chromosome"/>
</dbReference>
<reference evidence="8 9" key="1">
    <citation type="submission" date="2017-05" db="EMBL/GenBank/DDBJ databases">
        <title>Full genome sequence of Pseudorhodoplanes sinuspersici.</title>
        <authorList>
            <person name="Dastgheib S.M.M."/>
            <person name="Shavandi M."/>
            <person name="Tirandaz H."/>
        </authorList>
    </citation>
    <scope>NUCLEOTIDE SEQUENCE [LARGE SCALE GENOMIC DNA]</scope>
    <source>
        <strain evidence="8 9">RIPI110</strain>
    </source>
</reference>
<dbReference type="InterPro" id="IPR002509">
    <property type="entry name" value="NODB_dom"/>
</dbReference>
<gene>
    <name evidence="8" type="ORF">CAK95_17650</name>
</gene>
<sequence>MFIFGRSRIRVTLDRAMTQGLLLVNFHYVRDPGLYAHPGIHPISPDAFRRQMEQLASCLHMATPDEAEAYVLHGKELPRSSALITFDDGLVDHERTAMDILDPMGIKAVFFVCSRPLTEHRALAVHKVHYLRAMTEPSRFRNELLAALPPEWRIRQLTAEERASAARTYIYDRPEHGEIKYLLNSLLPEDVLDQVTSTMLENRGIDERAFCAETYMDGRTLRSLEDRGHCIGAHTHDHRAVTRLGDDEDRHMALNIATLAEATGRPPNWVSYPYGRDWALPADPAEFCKRHGFSVGVTLTGQWVQPEHTPFALDRINTNEVDRVLSDHEFHRR</sequence>
<feature type="domain" description="NodB homology" evidence="7">
    <location>
        <begin position="76"/>
        <end position="121"/>
    </location>
</feature>
<evidence type="ECO:0000256" key="4">
    <source>
        <dbReference type="ARBA" id="ARBA00020071"/>
    </source>
</evidence>
<proteinExistence type="inferred from homology"/>
<dbReference type="GO" id="GO:0005975">
    <property type="term" value="P:carbohydrate metabolic process"/>
    <property type="evidence" value="ECO:0007669"/>
    <property type="project" value="InterPro"/>
</dbReference>
<dbReference type="EMBL" id="CP021112">
    <property type="protein sequence ID" value="ARQ00703.1"/>
    <property type="molecule type" value="Genomic_DNA"/>
</dbReference>
<evidence type="ECO:0000256" key="2">
    <source>
        <dbReference type="ARBA" id="ARBA00004613"/>
    </source>
</evidence>
<accession>A0A1W6ZTQ6</accession>
<keyword evidence="5" id="KW-0732">Signal</keyword>
<dbReference type="KEGG" id="psin:CAK95_17650"/>
<dbReference type="PANTHER" id="PTHR34216:SF3">
    <property type="entry name" value="POLY-BETA-1,6-N-ACETYL-D-GLUCOSAMINE N-DEACETYLASE"/>
    <property type="match status" value="1"/>
</dbReference>
<evidence type="ECO:0000256" key="6">
    <source>
        <dbReference type="ARBA" id="ARBA00032976"/>
    </source>
</evidence>